<dbReference type="Proteomes" id="UP001172778">
    <property type="component" value="Unassembled WGS sequence"/>
</dbReference>
<organism evidence="1 2">
    <name type="scientific">Parachitinimonas caeni</name>
    <dbReference type="NCBI Taxonomy" id="3031301"/>
    <lineage>
        <taxon>Bacteria</taxon>
        <taxon>Pseudomonadati</taxon>
        <taxon>Pseudomonadota</taxon>
        <taxon>Betaproteobacteria</taxon>
        <taxon>Neisseriales</taxon>
        <taxon>Chitinibacteraceae</taxon>
        <taxon>Parachitinimonas</taxon>
    </lineage>
</organism>
<evidence type="ECO:0000313" key="2">
    <source>
        <dbReference type="Proteomes" id="UP001172778"/>
    </source>
</evidence>
<evidence type="ECO:0000313" key="1">
    <source>
        <dbReference type="EMBL" id="MDK2123983.1"/>
    </source>
</evidence>
<gene>
    <name evidence="1" type="ORF">PZA18_07985</name>
</gene>
<accession>A0ABT7DY24</accession>
<keyword evidence="2" id="KW-1185">Reference proteome</keyword>
<sequence length="147" mass="15846">MSDKPLMCPSSPWETPNAKVFGVVAGTVETPEVHYLKETLDATPELAAKLNGENPGEVFRVAAPCGKSSCQHHDGTAHKCTLVSRIVGTVPIMFVGRAPCAIRSTCLWWAQEGAEACKRCPKVITNPRVITERELAMAAQPPEAPHD</sequence>
<dbReference type="RefSeq" id="WP_284100292.1">
    <property type="nucleotide sequence ID" value="NZ_JARRAF010000007.1"/>
</dbReference>
<dbReference type="EMBL" id="JARRAF010000007">
    <property type="protein sequence ID" value="MDK2123983.1"/>
    <property type="molecule type" value="Genomic_DNA"/>
</dbReference>
<protein>
    <submittedName>
        <fullName evidence="1">Nitrogen fixation protein</fullName>
    </submittedName>
</protein>
<reference evidence="1" key="1">
    <citation type="submission" date="2023-03" db="EMBL/GenBank/DDBJ databases">
        <title>Chitinimonas shenzhenensis gen. nov., sp. nov., a novel member of family Burkholderiaceae isolated from activated sludge collected in Shen Zhen, China.</title>
        <authorList>
            <person name="Wang X."/>
        </authorList>
    </citation>
    <scope>NUCLEOTIDE SEQUENCE</scope>
    <source>
        <strain evidence="1">DQS-5</strain>
    </source>
</reference>
<proteinExistence type="predicted"/>
<name>A0ABT7DY24_9NEIS</name>
<comment type="caution">
    <text evidence="1">The sequence shown here is derived from an EMBL/GenBank/DDBJ whole genome shotgun (WGS) entry which is preliminary data.</text>
</comment>